<dbReference type="RefSeq" id="WP_346790008.1">
    <property type="nucleotide sequence ID" value="NZ_JAYFSJ010000014.1"/>
</dbReference>
<keyword evidence="3" id="KW-1185">Reference proteome</keyword>
<reference evidence="2 3" key="1">
    <citation type="submission" date="2023-12" db="EMBL/GenBank/DDBJ databases">
        <title>Chromobacterium sp. strain TRC.1.1.SA producing antimicrobial pigment.</title>
        <authorList>
            <person name="Verma N."/>
            <person name="Choksket S."/>
            <person name="Pinnaka A.K."/>
            <person name="Korpole S."/>
        </authorList>
    </citation>
    <scope>NUCLEOTIDE SEQUENCE [LARGE SCALE GENOMIC DNA]</scope>
    <source>
        <strain evidence="2 3">TRC1.1.SA</strain>
    </source>
</reference>
<gene>
    <name evidence="2" type="ORF">VA599_18685</name>
</gene>
<keyword evidence="1" id="KW-1133">Transmembrane helix</keyword>
<feature type="transmembrane region" description="Helical" evidence="1">
    <location>
        <begin position="7"/>
        <end position="27"/>
    </location>
</feature>
<accession>A0ABV0CRQ7</accession>
<dbReference type="Proteomes" id="UP001405405">
    <property type="component" value="Unassembled WGS sequence"/>
</dbReference>
<evidence type="ECO:0000256" key="1">
    <source>
        <dbReference type="SAM" id="Phobius"/>
    </source>
</evidence>
<keyword evidence="1" id="KW-0472">Membrane</keyword>
<evidence type="ECO:0000313" key="3">
    <source>
        <dbReference type="Proteomes" id="UP001405405"/>
    </source>
</evidence>
<name>A0ABV0CRQ7_9NEIS</name>
<sequence>MRNHVLAAGLAIAIAVVGLYLVIVGLAYLQPYLFQVKPLYMVIFSTTVVAVSSLLVIRRRLRKSG</sequence>
<protein>
    <submittedName>
        <fullName evidence="2">Uncharacterized protein</fullName>
    </submittedName>
</protein>
<proteinExistence type="predicted"/>
<organism evidence="2 3">
    <name type="scientific">Chromobacterium indicum</name>
    <dbReference type="NCBI Taxonomy" id="3110228"/>
    <lineage>
        <taxon>Bacteria</taxon>
        <taxon>Pseudomonadati</taxon>
        <taxon>Pseudomonadota</taxon>
        <taxon>Betaproteobacteria</taxon>
        <taxon>Neisseriales</taxon>
        <taxon>Chromobacteriaceae</taxon>
        <taxon>Chromobacterium</taxon>
    </lineage>
</organism>
<keyword evidence="1" id="KW-0812">Transmembrane</keyword>
<feature type="transmembrane region" description="Helical" evidence="1">
    <location>
        <begin position="39"/>
        <end position="57"/>
    </location>
</feature>
<dbReference type="EMBL" id="JAYFSJ010000014">
    <property type="protein sequence ID" value="MEN7432779.1"/>
    <property type="molecule type" value="Genomic_DNA"/>
</dbReference>
<evidence type="ECO:0000313" key="2">
    <source>
        <dbReference type="EMBL" id="MEN7432779.1"/>
    </source>
</evidence>
<comment type="caution">
    <text evidence="2">The sequence shown here is derived from an EMBL/GenBank/DDBJ whole genome shotgun (WGS) entry which is preliminary data.</text>
</comment>